<evidence type="ECO:0000313" key="2">
    <source>
        <dbReference type="EMBL" id="RZS70113.1"/>
    </source>
</evidence>
<dbReference type="InterPro" id="IPR050789">
    <property type="entry name" value="Diverse_Enzym_Activities"/>
</dbReference>
<feature type="domain" description="Beta-lactamase-related" evidence="1">
    <location>
        <begin position="32"/>
        <end position="370"/>
    </location>
</feature>
<dbReference type="RefSeq" id="WP_083969456.1">
    <property type="nucleotide sequence ID" value="NZ_CBCSEB010000014.1"/>
</dbReference>
<dbReference type="AlphaFoldDB" id="A0A4V2F0H7"/>
<dbReference type="Pfam" id="PF00144">
    <property type="entry name" value="Beta-lactamase"/>
    <property type="match status" value="1"/>
</dbReference>
<organism evidence="2 3">
    <name type="scientific">Kerstersia gyiorum</name>
    <dbReference type="NCBI Taxonomy" id="206506"/>
    <lineage>
        <taxon>Bacteria</taxon>
        <taxon>Pseudomonadati</taxon>
        <taxon>Pseudomonadota</taxon>
        <taxon>Betaproteobacteria</taxon>
        <taxon>Burkholderiales</taxon>
        <taxon>Alcaligenaceae</taxon>
        <taxon>Kerstersia</taxon>
    </lineage>
</organism>
<evidence type="ECO:0000259" key="1">
    <source>
        <dbReference type="Pfam" id="PF00144"/>
    </source>
</evidence>
<sequence length="396" mass="42434">MDEAMQDDGLDREACRQAQVEAGALVRLGEAIRTDIRAGRMYGASVAVARGGRLLYHAAIGEAAPGRSARTDDIYLLMSLSKSFTAVLVLQAIERGWFGLDDRVADWWPAFGAAGKQDISVRQLLTHCAGMPTGLMPPVDVPPAQIGDLALFAGALATLPPLYPPGSQVFYSPTAAYAVLGQLLVLTDPQGRAFRDIARQQLFEPLGMRDTSFGMRPDAARRVPMSYTPAMSTLEGQAVAGLLNHVLGERAELPAGGALSTLDDVLRFAEAMRQEGRLGDVRVLSAEVLREACRSHTGSARNMGWEGYRQEYGLAETPAHYSLLGGQVRGEGQHLSAAGRFASAGAFYSVGRGSTLWMVDPERELSFVFLGAGVIEGLAHTERLSRLSDLVTAACQ</sequence>
<dbReference type="PANTHER" id="PTHR43283">
    <property type="entry name" value="BETA-LACTAMASE-RELATED"/>
    <property type="match status" value="1"/>
</dbReference>
<accession>A0A4V2F0H7</accession>
<dbReference type="InterPro" id="IPR001466">
    <property type="entry name" value="Beta-lactam-related"/>
</dbReference>
<reference evidence="2 3" key="1">
    <citation type="submission" date="2019-02" db="EMBL/GenBank/DDBJ databases">
        <title>Genomic Encyclopedia of Type Strains, Phase IV (KMG-IV): sequencing the most valuable type-strain genomes for metagenomic binning, comparative biology and taxonomic classification.</title>
        <authorList>
            <person name="Goeker M."/>
        </authorList>
    </citation>
    <scope>NUCLEOTIDE SEQUENCE [LARGE SCALE GENOMIC DNA]</scope>
    <source>
        <strain evidence="2 3">DSM 16618</strain>
    </source>
</reference>
<dbReference type="Gene3D" id="3.40.710.10">
    <property type="entry name" value="DD-peptidase/beta-lactamase superfamily"/>
    <property type="match status" value="1"/>
</dbReference>
<evidence type="ECO:0000313" key="3">
    <source>
        <dbReference type="Proteomes" id="UP000292039"/>
    </source>
</evidence>
<proteinExistence type="predicted"/>
<gene>
    <name evidence="2" type="ORF">EV679_1506</name>
</gene>
<dbReference type="PANTHER" id="PTHR43283:SF3">
    <property type="entry name" value="BETA-LACTAMASE FAMILY PROTEIN (AFU_ORTHOLOGUE AFUA_5G07500)"/>
    <property type="match status" value="1"/>
</dbReference>
<dbReference type="InterPro" id="IPR012338">
    <property type="entry name" value="Beta-lactam/transpept-like"/>
</dbReference>
<dbReference type="EMBL" id="SGWZ01000002">
    <property type="protein sequence ID" value="RZS70113.1"/>
    <property type="molecule type" value="Genomic_DNA"/>
</dbReference>
<dbReference type="SUPFAM" id="SSF56601">
    <property type="entry name" value="beta-lactamase/transpeptidase-like"/>
    <property type="match status" value="1"/>
</dbReference>
<protein>
    <submittedName>
        <fullName evidence="2">CubicO group peptidase (Beta-lactamase class C family)</fullName>
    </submittedName>
</protein>
<dbReference type="Proteomes" id="UP000292039">
    <property type="component" value="Unassembled WGS sequence"/>
</dbReference>
<name>A0A4V2F0H7_9BURK</name>
<comment type="caution">
    <text evidence="2">The sequence shown here is derived from an EMBL/GenBank/DDBJ whole genome shotgun (WGS) entry which is preliminary data.</text>
</comment>